<dbReference type="OMA" id="CFPDWED"/>
<dbReference type="AlphaFoldDB" id="A0A0M9FZT4"/>
<sequence>MHLPNFKFLSDRHSGSAEPAADASSYTAFIHKAFGATKEKLKLLKPLQRQITIGAAAVVGVVAAYKAASHVHKLVQRRRRRQLLRQCEQDAELHVFILPRSPWSPSLSPACTRVEAYLRANGIPYKAIETLDATGAPSGELPFLVYKHARMDQLPRIFEFLSSEFSVSIDDALTREERAIGAALRRTLEYSMERFLYRTVFIDHPTLAVTHIARALHISHLRARLAVRQYARKLNSQLAITAYGALVSEQYENEFLLDCEALEVQIGDKQFLFSNAEVTSYDCAVYALLVPFAYMGKYTALSTAYMAVANSPVLMGYVARMTKRLFADVAAQFDAAATTCATSSATSASLSSGEEEGGDGGSCADSEELHRGLEVSDEETKQPEKTVKKEEVQPEAARSATPTKAAATTGKRKKPSPKAAKAKKAPASTPPRKGKPAGASPKKP</sequence>
<protein>
    <recommendedName>
        <fullName evidence="2">Thioredoxin-like fold domain-containing protein</fullName>
    </recommendedName>
</protein>
<evidence type="ECO:0000259" key="2">
    <source>
        <dbReference type="Pfam" id="PF17172"/>
    </source>
</evidence>
<evidence type="ECO:0000313" key="4">
    <source>
        <dbReference type="Proteomes" id="UP000037923"/>
    </source>
</evidence>
<dbReference type="Proteomes" id="UP000037923">
    <property type="component" value="Unassembled WGS sequence"/>
</dbReference>
<dbReference type="OrthoDB" id="5809458at2759"/>
<dbReference type="CDD" id="cd03054">
    <property type="entry name" value="GST_N_Metaxin"/>
    <property type="match status" value="1"/>
</dbReference>
<keyword evidence="4" id="KW-1185">Reference proteome</keyword>
<evidence type="ECO:0000313" key="3">
    <source>
        <dbReference type="EMBL" id="KPA79246.1"/>
    </source>
</evidence>
<name>A0A0M9FZT4_LEPPY</name>
<reference evidence="3 4" key="1">
    <citation type="submission" date="2015-07" db="EMBL/GenBank/DDBJ databases">
        <title>High-quality genome of monoxenous trypanosomatid Leptomonas pyrrhocoris.</title>
        <authorList>
            <person name="Flegontov P."/>
            <person name="Butenko A."/>
            <person name="Firsov S."/>
            <person name="Vlcek C."/>
            <person name="Logacheva M.D."/>
            <person name="Field M."/>
            <person name="Filatov D."/>
            <person name="Flegontova O."/>
            <person name="Gerasimov E."/>
            <person name="Jackson A.P."/>
            <person name="Kelly S."/>
            <person name="Opperdoes F."/>
            <person name="O'Reilly A."/>
            <person name="Votypka J."/>
            <person name="Yurchenko V."/>
            <person name="Lukes J."/>
        </authorList>
    </citation>
    <scope>NUCLEOTIDE SEQUENCE [LARGE SCALE GENOMIC DNA]</scope>
    <source>
        <strain evidence="3">H10</strain>
    </source>
</reference>
<feature type="domain" description="Thioredoxin-like fold" evidence="2">
    <location>
        <begin position="109"/>
        <end position="203"/>
    </location>
</feature>
<feature type="region of interest" description="Disordered" evidence="1">
    <location>
        <begin position="344"/>
        <end position="444"/>
    </location>
</feature>
<feature type="compositionally biased region" description="Low complexity" evidence="1">
    <location>
        <begin position="425"/>
        <end position="444"/>
    </location>
</feature>
<evidence type="ECO:0000256" key="1">
    <source>
        <dbReference type="SAM" id="MobiDB-lite"/>
    </source>
</evidence>
<dbReference type="InterPro" id="IPR012336">
    <property type="entry name" value="Thioredoxin-like_fold"/>
</dbReference>
<dbReference type="PANTHER" id="PTHR12289">
    <property type="entry name" value="METAXIN RELATED"/>
    <property type="match status" value="1"/>
</dbReference>
<dbReference type="RefSeq" id="XP_015657684.1">
    <property type="nucleotide sequence ID" value="XM_015803859.1"/>
</dbReference>
<dbReference type="GeneID" id="26906015"/>
<organism evidence="3 4">
    <name type="scientific">Leptomonas pyrrhocoris</name>
    <name type="common">Firebug parasite</name>
    <dbReference type="NCBI Taxonomy" id="157538"/>
    <lineage>
        <taxon>Eukaryota</taxon>
        <taxon>Discoba</taxon>
        <taxon>Euglenozoa</taxon>
        <taxon>Kinetoplastea</taxon>
        <taxon>Metakinetoplastina</taxon>
        <taxon>Trypanosomatida</taxon>
        <taxon>Trypanosomatidae</taxon>
        <taxon>Leishmaniinae</taxon>
        <taxon>Leptomonas</taxon>
    </lineage>
</organism>
<feature type="compositionally biased region" description="Basic and acidic residues" evidence="1">
    <location>
        <begin position="367"/>
        <end position="392"/>
    </location>
</feature>
<feature type="compositionally biased region" description="Low complexity" evidence="1">
    <location>
        <begin position="396"/>
        <end position="409"/>
    </location>
</feature>
<dbReference type="PANTHER" id="PTHR12289:SF41">
    <property type="entry name" value="FAILED AXON CONNECTIONS-RELATED"/>
    <property type="match status" value="1"/>
</dbReference>
<comment type="caution">
    <text evidence="3">The sequence shown here is derived from an EMBL/GenBank/DDBJ whole genome shotgun (WGS) entry which is preliminary data.</text>
</comment>
<gene>
    <name evidence="3" type="ORF">ABB37_05725</name>
</gene>
<dbReference type="CDD" id="cd03193">
    <property type="entry name" value="GST_C_Metaxin"/>
    <property type="match status" value="1"/>
</dbReference>
<dbReference type="VEuPathDB" id="TriTrypDB:LpyrH10_11_1900"/>
<dbReference type="InterPro" id="IPR050931">
    <property type="entry name" value="Mito_Protein_Transport_Metaxin"/>
</dbReference>
<dbReference type="EMBL" id="LGTL01000011">
    <property type="protein sequence ID" value="KPA79246.1"/>
    <property type="molecule type" value="Genomic_DNA"/>
</dbReference>
<feature type="compositionally biased region" description="Basic residues" evidence="1">
    <location>
        <begin position="410"/>
        <end position="424"/>
    </location>
</feature>
<dbReference type="RefSeq" id="XP_015657685.1">
    <property type="nucleotide sequence ID" value="XM_015803860.1"/>
</dbReference>
<dbReference type="Pfam" id="PF17172">
    <property type="entry name" value="GST_N_4"/>
    <property type="match status" value="1"/>
</dbReference>
<accession>A0A0M9FZT4</accession>
<proteinExistence type="predicted"/>
<dbReference type="GO" id="GO:0005737">
    <property type="term" value="C:cytoplasm"/>
    <property type="evidence" value="ECO:0007669"/>
    <property type="project" value="TreeGrafter"/>
</dbReference>
<dbReference type="EMBL" id="LGTL01000011">
    <property type="protein sequence ID" value="KPA79245.1"/>
    <property type="molecule type" value="Genomic_DNA"/>
</dbReference>